<evidence type="ECO:0000313" key="5">
    <source>
        <dbReference type="EMBL" id="QWT50362.1"/>
    </source>
</evidence>
<dbReference type="PANTHER" id="PTHR43861:SF1">
    <property type="entry name" value="TRANS-ACONITATE 2-METHYLTRANSFERASE"/>
    <property type="match status" value="1"/>
</dbReference>
<dbReference type="GO" id="GO:0030798">
    <property type="term" value="F:trans-aconitate 2-methyltransferase activity"/>
    <property type="evidence" value="ECO:0007669"/>
    <property type="project" value="UniProtKB-UniRule"/>
</dbReference>
<sequence>MAWNPDQYLQFASQRLRPARDLLGAIFLERPRHITDLGCGPGNVTALLHARWPEAALVGVDRDPAMLARARQDYPALEWRQGDAATWVPDGPQDLIFSNAALHWLGGHDRLFPRLMDCLAPGGVLAVQMPANFQAPSHALIRALAARPPWADLLAGAAMGAVAEVEDYYRLLAPLSGHLELWTSEYWQALEGANPVLGWLQGTTLVPYLAPLDPAGRQAFLGALGDELARAYPPDGAGVTLYPFRRLFLVAYKPGTPA</sequence>
<reference evidence="5" key="1">
    <citation type="submission" date="2020-11" db="EMBL/GenBank/DDBJ databases">
        <title>Azospira inquinata sp. nov.</title>
        <authorList>
            <person name="Moe W.M."/>
            <person name="Mikes M.C."/>
        </authorList>
    </citation>
    <scope>NUCLEOTIDE SEQUENCE</scope>
    <source>
        <strain evidence="5">Azo-3</strain>
    </source>
</reference>
<dbReference type="EMBL" id="CP064782">
    <property type="protein sequence ID" value="QWT50362.1"/>
    <property type="molecule type" value="Genomic_DNA"/>
</dbReference>
<keyword evidence="1 3" id="KW-0489">Methyltransferase</keyword>
<keyword evidence="3" id="KW-0949">S-adenosyl-L-methionine</keyword>
<feature type="domain" description="Methyltransferase" evidence="4">
    <location>
        <begin position="34"/>
        <end position="123"/>
    </location>
</feature>
<keyword evidence="2 3" id="KW-0808">Transferase</keyword>
<organism evidence="5 6">
    <name type="scientific">Azospira inquinata</name>
    <dbReference type="NCBI Taxonomy" id="2785627"/>
    <lineage>
        <taxon>Bacteria</taxon>
        <taxon>Pseudomonadati</taxon>
        <taxon>Pseudomonadota</taxon>
        <taxon>Betaproteobacteria</taxon>
        <taxon>Rhodocyclales</taxon>
        <taxon>Rhodocyclaceae</taxon>
        <taxon>Azospira</taxon>
    </lineage>
</organism>
<dbReference type="AlphaFoldDB" id="A0A975SPZ0"/>
<proteinExistence type="inferred from homology"/>
<evidence type="ECO:0000259" key="4">
    <source>
        <dbReference type="Pfam" id="PF13649"/>
    </source>
</evidence>
<dbReference type="RefSeq" id="WP_216130522.1">
    <property type="nucleotide sequence ID" value="NZ_CP064782.1"/>
</dbReference>
<gene>
    <name evidence="3" type="primary">tam</name>
    <name evidence="5" type="ORF">Azoinq_07200</name>
</gene>
<comment type="function">
    <text evidence="3">Catalyzes the S-adenosylmethionine monomethyl esterification of trans-aconitate.</text>
</comment>
<comment type="catalytic activity">
    <reaction evidence="3">
        <text>trans-aconitate + S-adenosyl-L-methionine = (E)-3-(methoxycarbonyl)pent-2-enedioate + S-adenosyl-L-homocysteine</text>
        <dbReference type="Rhea" id="RHEA:14969"/>
        <dbReference type="ChEBI" id="CHEBI:15708"/>
        <dbReference type="ChEBI" id="CHEBI:57470"/>
        <dbReference type="ChEBI" id="CHEBI:57856"/>
        <dbReference type="ChEBI" id="CHEBI:59789"/>
        <dbReference type="EC" id="2.1.1.144"/>
    </reaction>
</comment>
<evidence type="ECO:0000256" key="2">
    <source>
        <dbReference type="ARBA" id="ARBA00022679"/>
    </source>
</evidence>
<accession>A0A975SPZ0</accession>
<dbReference type="CDD" id="cd02440">
    <property type="entry name" value="AdoMet_MTases"/>
    <property type="match status" value="1"/>
</dbReference>
<evidence type="ECO:0000256" key="1">
    <source>
        <dbReference type="ARBA" id="ARBA00022603"/>
    </source>
</evidence>
<keyword evidence="3" id="KW-0963">Cytoplasm</keyword>
<dbReference type="EC" id="2.1.1.144" evidence="3"/>
<keyword evidence="6" id="KW-1185">Reference proteome</keyword>
<evidence type="ECO:0000256" key="3">
    <source>
        <dbReference type="HAMAP-Rule" id="MF_00560"/>
    </source>
</evidence>
<dbReference type="Pfam" id="PF13649">
    <property type="entry name" value="Methyltransf_25"/>
    <property type="match status" value="1"/>
</dbReference>
<dbReference type="PANTHER" id="PTHR43861">
    <property type="entry name" value="TRANS-ACONITATE 2-METHYLTRANSFERASE-RELATED"/>
    <property type="match status" value="1"/>
</dbReference>
<comment type="subcellular location">
    <subcellularLocation>
        <location evidence="3">Cytoplasm</location>
    </subcellularLocation>
</comment>
<dbReference type="GO" id="GO:0005737">
    <property type="term" value="C:cytoplasm"/>
    <property type="evidence" value="ECO:0007669"/>
    <property type="project" value="UniProtKB-SubCell"/>
</dbReference>
<dbReference type="GO" id="GO:0032259">
    <property type="term" value="P:methylation"/>
    <property type="evidence" value="ECO:0007669"/>
    <property type="project" value="UniProtKB-KW"/>
</dbReference>
<dbReference type="InterPro" id="IPR041698">
    <property type="entry name" value="Methyltransf_25"/>
</dbReference>
<dbReference type="InterPro" id="IPR023506">
    <property type="entry name" value="Trans-aconitate_MeTrfase"/>
</dbReference>
<name>A0A975SPZ0_9RHOO</name>
<comment type="similarity">
    <text evidence="3">Belongs to the methyltransferase superfamily. Tam family.</text>
</comment>
<evidence type="ECO:0000313" key="6">
    <source>
        <dbReference type="Proteomes" id="UP000683428"/>
    </source>
</evidence>
<protein>
    <recommendedName>
        <fullName evidence="3">Trans-aconitate 2-methyltransferase</fullName>
        <ecNumber evidence="3">2.1.1.144</ecNumber>
    </recommendedName>
</protein>
<dbReference type="KEGG" id="aiq:Azoinq_07200"/>
<dbReference type="Proteomes" id="UP000683428">
    <property type="component" value="Chromosome"/>
</dbReference>
<dbReference type="HAMAP" id="MF_00560">
    <property type="entry name" value="Tran_acon_Me_trans"/>
    <property type="match status" value="1"/>
</dbReference>